<comment type="caution">
    <text evidence="2">The sequence shown here is derived from an EMBL/GenBank/DDBJ whole genome shotgun (WGS) entry which is preliminary data.</text>
</comment>
<evidence type="ECO:0000313" key="2">
    <source>
        <dbReference type="EMBL" id="ELR71625.1"/>
    </source>
</evidence>
<dbReference type="AlphaFoldDB" id="L8JRY2"/>
<accession>L8JRY2</accession>
<protein>
    <submittedName>
        <fullName evidence="2">Uncharacterized protein</fullName>
    </submittedName>
</protein>
<sequence>MGWNEGKSWKTVTEAGSYCSPRKNSNPYQRNDNFSYKPRTQPVSDDFDPSV</sequence>
<gene>
    <name evidence="2" type="ORF">C900_02433</name>
</gene>
<feature type="compositionally biased region" description="Polar residues" evidence="1">
    <location>
        <begin position="22"/>
        <end position="34"/>
    </location>
</feature>
<feature type="region of interest" description="Disordered" evidence="1">
    <location>
        <begin position="14"/>
        <end position="51"/>
    </location>
</feature>
<evidence type="ECO:0000313" key="3">
    <source>
        <dbReference type="Proteomes" id="UP000011135"/>
    </source>
</evidence>
<name>L8JRY2_9BACT</name>
<dbReference type="EMBL" id="AMZN01000036">
    <property type="protein sequence ID" value="ELR71625.1"/>
    <property type="molecule type" value="Genomic_DNA"/>
</dbReference>
<dbReference type="Proteomes" id="UP000011135">
    <property type="component" value="Unassembled WGS sequence"/>
</dbReference>
<dbReference type="STRING" id="1237149.C900_02433"/>
<keyword evidence="3" id="KW-1185">Reference proteome</keyword>
<organism evidence="2 3">
    <name type="scientific">Fulvivirga imtechensis AK7</name>
    <dbReference type="NCBI Taxonomy" id="1237149"/>
    <lineage>
        <taxon>Bacteria</taxon>
        <taxon>Pseudomonadati</taxon>
        <taxon>Bacteroidota</taxon>
        <taxon>Cytophagia</taxon>
        <taxon>Cytophagales</taxon>
        <taxon>Fulvivirgaceae</taxon>
        <taxon>Fulvivirga</taxon>
    </lineage>
</organism>
<reference evidence="2 3" key="1">
    <citation type="submission" date="2012-12" db="EMBL/GenBank/DDBJ databases">
        <title>Genome assembly of Fulvivirga imtechensis AK7.</title>
        <authorList>
            <person name="Nupur N."/>
            <person name="Khatri I."/>
            <person name="Kumar R."/>
            <person name="Subramanian S."/>
            <person name="Pinnaka A."/>
        </authorList>
    </citation>
    <scope>NUCLEOTIDE SEQUENCE [LARGE SCALE GENOMIC DNA]</scope>
    <source>
        <strain evidence="2 3">AK7</strain>
    </source>
</reference>
<evidence type="ECO:0000256" key="1">
    <source>
        <dbReference type="SAM" id="MobiDB-lite"/>
    </source>
</evidence>
<proteinExistence type="predicted"/>